<keyword evidence="2" id="KW-0812">Transmembrane</keyword>
<evidence type="ECO:0000256" key="2">
    <source>
        <dbReference type="SAM" id="Phobius"/>
    </source>
</evidence>
<dbReference type="AlphaFoldDB" id="A0A521FZG0"/>
<dbReference type="EMBL" id="NQJD01000037">
    <property type="protein sequence ID" value="TAA74152.1"/>
    <property type="molecule type" value="Genomic_DNA"/>
</dbReference>
<keyword evidence="2" id="KW-0472">Membrane</keyword>
<feature type="transmembrane region" description="Helical" evidence="2">
    <location>
        <begin position="39"/>
        <end position="60"/>
    </location>
</feature>
<gene>
    <name evidence="3" type="ORF">CDV28_1375</name>
</gene>
<sequence>MTIEDAGEHPIPPKKTTAPIPEPRRSAFGRQYGQMTITLFLLAVFGLAVLCIGIGLTWFANPPAKSGAITLSSQRIGQSGCHSFWPAV</sequence>
<comment type="caution">
    <text evidence="3">The sequence shown here is derived from an EMBL/GenBank/DDBJ whole genome shotgun (WGS) entry which is preliminary data.</text>
</comment>
<feature type="region of interest" description="Disordered" evidence="1">
    <location>
        <begin position="1"/>
        <end position="25"/>
    </location>
</feature>
<evidence type="ECO:0000256" key="1">
    <source>
        <dbReference type="SAM" id="MobiDB-lite"/>
    </source>
</evidence>
<evidence type="ECO:0000313" key="3">
    <source>
        <dbReference type="EMBL" id="TAA74152.1"/>
    </source>
</evidence>
<evidence type="ECO:0000313" key="4">
    <source>
        <dbReference type="Proteomes" id="UP000316238"/>
    </source>
</evidence>
<dbReference type="Proteomes" id="UP000316238">
    <property type="component" value="Unassembled WGS sequence"/>
</dbReference>
<reference evidence="3" key="1">
    <citation type="submission" date="2017-07" db="EMBL/GenBank/DDBJ databases">
        <title>The cable genome - Insights into the physiology and evolution of filamentous bacteria capable of sulfide oxidation via long distance electron transfer.</title>
        <authorList>
            <person name="Thorup C."/>
            <person name="Bjerg J.T."/>
            <person name="Schreiber L."/>
            <person name="Nielsen L.P."/>
            <person name="Kjeldsen K.U."/>
            <person name="Boesen T."/>
            <person name="Boggild A."/>
            <person name="Meysman F."/>
            <person name="Geelhoed J."/>
            <person name="Schramm A."/>
        </authorList>
    </citation>
    <scope>NUCLEOTIDE SEQUENCE [LARGE SCALE GENOMIC DNA]</scope>
    <source>
        <strain evidence="3">GS</strain>
    </source>
</reference>
<keyword evidence="2" id="KW-1133">Transmembrane helix</keyword>
<protein>
    <submittedName>
        <fullName evidence="3">Uncharacterized protein</fullName>
    </submittedName>
</protein>
<accession>A0A521FZG0</accession>
<keyword evidence="4" id="KW-1185">Reference proteome</keyword>
<organism evidence="3 4">
    <name type="scientific">Candidatus Electronema aureum</name>
    <dbReference type="NCBI Taxonomy" id="2005002"/>
    <lineage>
        <taxon>Bacteria</taxon>
        <taxon>Pseudomonadati</taxon>
        <taxon>Thermodesulfobacteriota</taxon>
        <taxon>Desulfobulbia</taxon>
        <taxon>Desulfobulbales</taxon>
        <taxon>Desulfobulbaceae</taxon>
        <taxon>Candidatus Electronema</taxon>
    </lineage>
</organism>
<name>A0A521FZG0_9BACT</name>
<proteinExistence type="predicted"/>